<dbReference type="EC" id="1.-.-.-" evidence="4"/>
<evidence type="ECO:0000313" key="4">
    <source>
        <dbReference type="EMBL" id="XDU61784.1"/>
    </source>
</evidence>
<dbReference type="PRINTS" id="PR00081">
    <property type="entry name" value="GDHRDH"/>
</dbReference>
<dbReference type="PRINTS" id="PR00080">
    <property type="entry name" value="SDRFAMILY"/>
</dbReference>
<dbReference type="InterPro" id="IPR002347">
    <property type="entry name" value="SDR_fam"/>
</dbReference>
<protein>
    <submittedName>
        <fullName evidence="4">SDR family NAD(P)-dependent oxidoreductase</fullName>
        <ecNumber evidence="4">1.-.-.-</ecNumber>
    </submittedName>
</protein>
<evidence type="ECO:0000256" key="1">
    <source>
        <dbReference type="ARBA" id="ARBA00006484"/>
    </source>
</evidence>
<evidence type="ECO:0000256" key="2">
    <source>
        <dbReference type="ARBA" id="ARBA00023002"/>
    </source>
</evidence>
<sequence length="263" mass="29736">MKTVLITGASSGIGYELAKVYAENNNNLILVARRKDRLEKLKKEILEKNNSKINVLILEKDLGKANASFELYQEVKKHNIDVDVLINNAGIGIHGEFSKILWADMYKNNSLINLNIRTVVELTKLYLDDFLQKNKGEILNVASIASFFPGPIMATYYASKAFVFSFTEAIREEVAYSNIKIGTLCPGPTATEFEKSPNMEKSTMFAKLKIMTAKKVAQITYRDFEKGKNIIIPGTLNKITVFIARFLPRKTITKIAKRMQEKK</sequence>
<comment type="similarity">
    <text evidence="1 3">Belongs to the short-chain dehydrogenases/reductases (SDR) family.</text>
</comment>
<reference evidence="4" key="1">
    <citation type="submission" date="2024-07" db="EMBL/GenBank/DDBJ databases">
        <authorList>
            <person name="Li X.-J."/>
            <person name="Wang X."/>
        </authorList>
    </citation>
    <scope>NUCLEOTIDE SEQUENCE</scope>
    <source>
        <strain evidence="4">HSP-536</strain>
    </source>
</reference>
<proteinExistence type="inferred from homology"/>
<name>A0AB39V3A9_9FUSO</name>
<organism evidence="4">
    <name type="scientific">Leptotrichia alba</name>
    <dbReference type="NCBI Taxonomy" id="3239304"/>
    <lineage>
        <taxon>Bacteria</taxon>
        <taxon>Fusobacteriati</taxon>
        <taxon>Fusobacteriota</taxon>
        <taxon>Fusobacteriia</taxon>
        <taxon>Fusobacteriales</taxon>
        <taxon>Leptotrichiaceae</taxon>
        <taxon>Leptotrichia</taxon>
    </lineage>
</organism>
<dbReference type="SUPFAM" id="SSF51735">
    <property type="entry name" value="NAD(P)-binding Rossmann-fold domains"/>
    <property type="match status" value="1"/>
</dbReference>
<dbReference type="InterPro" id="IPR036291">
    <property type="entry name" value="NAD(P)-bd_dom_sf"/>
</dbReference>
<dbReference type="PANTHER" id="PTHR44196">
    <property type="entry name" value="DEHYDROGENASE/REDUCTASE SDR FAMILY MEMBER 7B"/>
    <property type="match status" value="1"/>
</dbReference>
<accession>A0AB39V3A9</accession>
<dbReference type="AlphaFoldDB" id="A0AB39V3A9"/>
<evidence type="ECO:0000256" key="3">
    <source>
        <dbReference type="RuleBase" id="RU000363"/>
    </source>
</evidence>
<keyword evidence="2 4" id="KW-0560">Oxidoreductase</keyword>
<dbReference type="EMBL" id="CP165647">
    <property type="protein sequence ID" value="XDU61784.1"/>
    <property type="molecule type" value="Genomic_DNA"/>
</dbReference>
<dbReference type="GO" id="GO:0016020">
    <property type="term" value="C:membrane"/>
    <property type="evidence" value="ECO:0007669"/>
    <property type="project" value="TreeGrafter"/>
</dbReference>
<dbReference type="PIRSF" id="PIRSF000126">
    <property type="entry name" value="11-beta-HSD1"/>
    <property type="match status" value="1"/>
</dbReference>
<dbReference type="KEGG" id="lala:AB8B28_08995"/>
<dbReference type="GO" id="GO:0016491">
    <property type="term" value="F:oxidoreductase activity"/>
    <property type="evidence" value="ECO:0007669"/>
    <property type="project" value="UniProtKB-KW"/>
</dbReference>
<dbReference type="Pfam" id="PF00106">
    <property type="entry name" value="adh_short"/>
    <property type="match status" value="1"/>
</dbReference>
<dbReference type="Gene3D" id="3.40.50.720">
    <property type="entry name" value="NAD(P)-binding Rossmann-like Domain"/>
    <property type="match status" value="1"/>
</dbReference>
<dbReference type="PANTHER" id="PTHR44196:SF2">
    <property type="entry name" value="SHORT-CHAIN DEHYDROGENASE-RELATED"/>
    <property type="match status" value="1"/>
</dbReference>
<dbReference type="RefSeq" id="WP_369715375.1">
    <property type="nucleotide sequence ID" value="NZ_CP165647.1"/>
</dbReference>
<gene>
    <name evidence="4" type="ORF">AB8B28_08995</name>
</gene>